<feature type="compositionally biased region" description="Basic and acidic residues" evidence="1">
    <location>
        <begin position="369"/>
        <end position="379"/>
    </location>
</feature>
<evidence type="ECO:0000313" key="5">
    <source>
        <dbReference type="Proteomes" id="UP000799778"/>
    </source>
</evidence>
<name>A0A6A5Y7C5_9PLEO</name>
<dbReference type="InterPro" id="IPR036249">
    <property type="entry name" value="Thioredoxin-like_sf"/>
</dbReference>
<feature type="chain" id="PRO_5025447759" description="Thioredoxin domain-containing protein" evidence="2">
    <location>
        <begin position="18"/>
        <end position="379"/>
    </location>
</feature>
<evidence type="ECO:0000259" key="3">
    <source>
        <dbReference type="Pfam" id="PF00085"/>
    </source>
</evidence>
<dbReference type="OrthoDB" id="427280at2759"/>
<dbReference type="AlphaFoldDB" id="A0A6A5Y7C5"/>
<dbReference type="Proteomes" id="UP000799778">
    <property type="component" value="Unassembled WGS sequence"/>
</dbReference>
<keyword evidence="5" id="KW-1185">Reference proteome</keyword>
<dbReference type="CDD" id="cd02982">
    <property type="entry name" value="PDI_b'_family"/>
    <property type="match status" value="1"/>
</dbReference>
<dbReference type="RefSeq" id="XP_033389804.1">
    <property type="nucleotide sequence ID" value="XM_033531542.1"/>
</dbReference>
<evidence type="ECO:0000256" key="2">
    <source>
        <dbReference type="SAM" id="SignalP"/>
    </source>
</evidence>
<evidence type="ECO:0000313" key="4">
    <source>
        <dbReference type="EMBL" id="KAF2021465.1"/>
    </source>
</evidence>
<dbReference type="EMBL" id="ML978066">
    <property type="protein sequence ID" value="KAF2021465.1"/>
    <property type="molecule type" value="Genomic_DNA"/>
</dbReference>
<organism evidence="4 5">
    <name type="scientific">Aaosphaeria arxii CBS 175.79</name>
    <dbReference type="NCBI Taxonomy" id="1450172"/>
    <lineage>
        <taxon>Eukaryota</taxon>
        <taxon>Fungi</taxon>
        <taxon>Dikarya</taxon>
        <taxon>Ascomycota</taxon>
        <taxon>Pezizomycotina</taxon>
        <taxon>Dothideomycetes</taxon>
        <taxon>Pleosporomycetidae</taxon>
        <taxon>Pleosporales</taxon>
        <taxon>Pleosporales incertae sedis</taxon>
        <taxon>Aaosphaeria</taxon>
    </lineage>
</organism>
<sequence length="379" mass="42667">MRVLVGLFAAFSAVTYAKLVRDVSHTAFDQLLKDNDLVLTAFTSKTLESLQSFQLMFEQASKDSYTPFTIVNCDEEVELCRKYDVNAYPAIRLFKKSAEPGGGEESNTGEPEVVRFRGKKTKSAIDSFLTKHELPALAHVGPKEFTDFKKIDDVVIVGYLRPDQDSLLETLRSVAERYQFKYVFGYVTDTASADAEGLAMPAVVAYKNLDGDSRVMQGHFKEQDLETFLDGVSDLTIGEFSEREIENYMVKGKLTVYLFIQDDDSARQLRIELTPLAKKYAQYANFAITDAIEFAPMAVNYGLTENVYPSLVVHAPMNDHVFRYRQGKRIETLRVEDMLTTILRSKAANGQVFGGDAPDLYAEEEEEHVSEGDGRHDEL</sequence>
<feature type="domain" description="Thioredoxin" evidence="3">
    <location>
        <begin position="22"/>
        <end position="103"/>
    </location>
</feature>
<dbReference type="Gene3D" id="3.40.30.10">
    <property type="entry name" value="Glutaredoxin"/>
    <property type="match status" value="3"/>
</dbReference>
<feature type="region of interest" description="Disordered" evidence="1">
    <location>
        <begin position="355"/>
        <end position="379"/>
    </location>
</feature>
<dbReference type="InterPro" id="IPR013766">
    <property type="entry name" value="Thioredoxin_domain"/>
</dbReference>
<dbReference type="Pfam" id="PF13848">
    <property type="entry name" value="Thioredoxin_6"/>
    <property type="match status" value="1"/>
</dbReference>
<dbReference type="Pfam" id="PF00085">
    <property type="entry name" value="Thioredoxin"/>
    <property type="match status" value="1"/>
</dbReference>
<protein>
    <recommendedName>
        <fullName evidence="3">Thioredoxin domain-containing protein</fullName>
    </recommendedName>
</protein>
<gene>
    <name evidence="4" type="ORF">BU24DRAFT_457444</name>
</gene>
<proteinExistence type="predicted"/>
<evidence type="ECO:0000256" key="1">
    <source>
        <dbReference type="SAM" id="MobiDB-lite"/>
    </source>
</evidence>
<accession>A0A6A5Y7C5</accession>
<reference evidence="4" key="1">
    <citation type="journal article" date="2020" name="Stud. Mycol.">
        <title>101 Dothideomycetes genomes: a test case for predicting lifestyles and emergence of pathogens.</title>
        <authorList>
            <person name="Haridas S."/>
            <person name="Albert R."/>
            <person name="Binder M."/>
            <person name="Bloem J."/>
            <person name="Labutti K."/>
            <person name="Salamov A."/>
            <person name="Andreopoulos B."/>
            <person name="Baker S."/>
            <person name="Barry K."/>
            <person name="Bills G."/>
            <person name="Bluhm B."/>
            <person name="Cannon C."/>
            <person name="Castanera R."/>
            <person name="Culley D."/>
            <person name="Daum C."/>
            <person name="Ezra D."/>
            <person name="Gonzalez J."/>
            <person name="Henrissat B."/>
            <person name="Kuo A."/>
            <person name="Liang C."/>
            <person name="Lipzen A."/>
            <person name="Lutzoni F."/>
            <person name="Magnuson J."/>
            <person name="Mondo S."/>
            <person name="Nolan M."/>
            <person name="Ohm R."/>
            <person name="Pangilinan J."/>
            <person name="Park H.-J."/>
            <person name="Ramirez L."/>
            <person name="Alfaro M."/>
            <person name="Sun H."/>
            <person name="Tritt A."/>
            <person name="Yoshinaga Y."/>
            <person name="Zwiers L.-H."/>
            <person name="Turgeon B."/>
            <person name="Goodwin S."/>
            <person name="Spatafora J."/>
            <person name="Crous P."/>
            <person name="Grigoriev I."/>
        </authorList>
    </citation>
    <scope>NUCLEOTIDE SEQUENCE</scope>
    <source>
        <strain evidence="4">CBS 175.79</strain>
    </source>
</reference>
<dbReference type="GeneID" id="54288939"/>
<dbReference type="CDD" id="cd02961">
    <property type="entry name" value="PDI_a_family"/>
    <property type="match status" value="1"/>
</dbReference>
<dbReference type="PANTHER" id="PTHR22699">
    <property type="entry name" value="THIOREDOXIN DOMAIN-CONTAINING PROTEIN 16"/>
    <property type="match status" value="1"/>
</dbReference>
<keyword evidence="2" id="KW-0732">Signal</keyword>
<dbReference type="CDD" id="cd02981">
    <property type="entry name" value="PDI_b_family"/>
    <property type="match status" value="1"/>
</dbReference>
<dbReference type="PANTHER" id="PTHR22699:SF1">
    <property type="entry name" value="THIOREDOXIN DOMAIN-CONTAINING PROTEIN 16"/>
    <property type="match status" value="1"/>
</dbReference>
<dbReference type="InterPro" id="IPR040090">
    <property type="entry name" value="TXNDC16"/>
</dbReference>
<dbReference type="SUPFAM" id="SSF52833">
    <property type="entry name" value="Thioredoxin-like"/>
    <property type="match status" value="3"/>
</dbReference>
<feature type="signal peptide" evidence="2">
    <location>
        <begin position="1"/>
        <end position="17"/>
    </location>
</feature>